<evidence type="ECO:0000313" key="3">
    <source>
        <dbReference type="Proteomes" id="UP000230658"/>
    </source>
</evidence>
<organism evidence="2 3">
    <name type="scientific">Candidatus Kuenenbacteria bacterium CG_4_10_14_3_um_filter_39_14</name>
    <dbReference type="NCBI Taxonomy" id="1974614"/>
    <lineage>
        <taxon>Bacteria</taxon>
        <taxon>Candidatus Kueneniibacteriota</taxon>
    </lineage>
</organism>
<feature type="compositionally biased region" description="Basic and acidic residues" evidence="1">
    <location>
        <begin position="1"/>
        <end position="20"/>
    </location>
</feature>
<feature type="region of interest" description="Disordered" evidence="1">
    <location>
        <begin position="1"/>
        <end position="34"/>
    </location>
</feature>
<gene>
    <name evidence="2" type="ORF">COZ26_01040</name>
</gene>
<reference evidence="3" key="1">
    <citation type="submission" date="2017-09" db="EMBL/GenBank/DDBJ databases">
        <title>Depth-based differentiation of microbial function through sediment-hosted aquifers and enrichment of novel symbionts in the deep terrestrial subsurface.</title>
        <authorList>
            <person name="Probst A.J."/>
            <person name="Ladd B."/>
            <person name="Jarett J.K."/>
            <person name="Geller-Mcgrath D.E."/>
            <person name="Sieber C.M.K."/>
            <person name="Emerson J.B."/>
            <person name="Anantharaman K."/>
            <person name="Thomas B.C."/>
            <person name="Malmstrom R."/>
            <person name="Stieglmeier M."/>
            <person name="Klingl A."/>
            <person name="Woyke T."/>
            <person name="Ryan C.M."/>
            <person name="Banfield J.F."/>
        </authorList>
    </citation>
    <scope>NUCLEOTIDE SEQUENCE [LARGE SCALE GENOMIC DNA]</scope>
</reference>
<proteinExistence type="predicted"/>
<name>A0A2M7MHM0_9BACT</name>
<protein>
    <submittedName>
        <fullName evidence="2">Uncharacterized protein</fullName>
    </submittedName>
</protein>
<evidence type="ECO:0000313" key="2">
    <source>
        <dbReference type="EMBL" id="PIX92580.1"/>
    </source>
</evidence>
<accession>A0A2M7MHM0</accession>
<feature type="non-terminal residue" evidence="2">
    <location>
        <position position="1"/>
    </location>
</feature>
<dbReference type="Proteomes" id="UP000230658">
    <property type="component" value="Unassembled WGS sequence"/>
</dbReference>
<dbReference type="EMBL" id="PFJV01000024">
    <property type="protein sequence ID" value="PIX92580.1"/>
    <property type="molecule type" value="Genomic_DNA"/>
</dbReference>
<evidence type="ECO:0000256" key="1">
    <source>
        <dbReference type="SAM" id="MobiDB-lite"/>
    </source>
</evidence>
<comment type="caution">
    <text evidence="2">The sequence shown here is derived from an EMBL/GenBank/DDBJ whole genome shotgun (WGS) entry which is preliminary data.</text>
</comment>
<sequence length="63" mass="7293">DHVDRVHSSFEKMGQDETKPRLRGYSTMGSTPLQQSKVKHLPSFACSHQFHVGNNYEKMEEML</sequence>
<dbReference type="AlphaFoldDB" id="A0A2M7MHM0"/>